<evidence type="ECO:0000256" key="1">
    <source>
        <dbReference type="ARBA" id="ARBA00001713"/>
    </source>
</evidence>
<dbReference type="PANTHER" id="PTHR11934">
    <property type="entry name" value="RIBOSE-5-PHOSPHATE ISOMERASE"/>
    <property type="match status" value="1"/>
</dbReference>
<protein>
    <recommendedName>
        <fullName evidence="3">Ribose-5-phosphate isomerase A</fullName>
        <ecNumber evidence="3">5.3.1.6</ecNumber>
    </recommendedName>
    <alternativeName>
        <fullName evidence="3">Phosphoriboisomerase A</fullName>
        <shortName evidence="3">PRI</shortName>
    </alternativeName>
</protein>
<dbReference type="EMBL" id="JAHVHU010000015">
    <property type="protein sequence ID" value="MBY5959574.1"/>
    <property type="molecule type" value="Genomic_DNA"/>
</dbReference>
<feature type="active site" description="Proton acceptor" evidence="3">
    <location>
        <position position="102"/>
    </location>
</feature>
<comment type="subunit">
    <text evidence="3">Homodimer.</text>
</comment>
<dbReference type="SUPFAM" id="SSF100950">
    <property type="entry name" value="NagB/RpiA/CoA transferase-like"/>
    <property type="match status" value="1"/>
</dbReference>
<feature type="binding site" evidence="3">
    <location>
        <begin position="25"/>
        <end position="28"/>
    </location>
    <ligand>
        <name>substrate</name>
    </ligand>
</feature>
<feature type="binding site" evidence="3">
    <location>
        <begin position="93"/>
        <end position="96"/>
    </location>
    <ligand>
        <name>substrate</name>
    </ligand>
</feature>
<evidence type="ECO:0000256" key="2">
    <source>
        <dbReference type="ARBA" id="ARBA00023235"/>
    </source>
</evidence>
<comment type="pathway">
    <text evidence="3">Carbohydrate degradation; pentose phosphate pathway; D-ribose 5-phosphate from D-ribulose 5-phosphate (non-oxidative stage): step 1/1.</text>
</comment>
<dbReference type="RefSeq" id="WP_222581115.1">
    <property type="nucleotide sequence ID" value="NZ_JAHVHU010000015.1"/>
</dbReference>
<dbReference type="InterPro" id="IPR020672">
    <property type="entry name" value="Ribose5P_isomerase_typA_subgr"/>
</dbReference>
<dbReference type="GO" id="GO:0004751">
    <property type="term" value="F:ribose-5-phosphate isomerase activity"/>
    <property type="evidence" value="ECO:0007669"/>
    <property type="project" value="UniProtKB-UniRule"/>
</dbReference>
<keyword evidence="5" id="KW-1185">Reference proteome</keyword>
<evidence type="ECO:0000256" key="3">
    <source>
        <dbReference type="HAMAP-Rule" id="MF_00170"/>
    </source>
</evidence>
<comment type="similarity">
    <text evidence="3">Belongs to the ribose 5-phosphate isomerase family.</text>
</comment>
<dbReference type="Gene3D" id="3.40.50.1360">
    <property type="match status" value="1"/>
</dbReference>
<dbReference type="CDD" id="cd01398">
    <property type="entry name" value="RPI_A"/>
    <property type="match status" value="1"/>
</dbReference>
<name>A0A953HP29_9BACT</name>
<dbReference type="InterPro" id="IPR004788">
    <property type="entry name" value="Ribose5P_isomerase_type_A"/>
</dbReference>
<feature type="binding site" evidence="3">
    <location>
        <begin position="80"/>
        <end position="83"/>
    </location>
    <ligand>
        <name>substrate</name>
    </ligand>
</feature>
<dbReference type="Gene3D" id="3.30.70.260">
    <property type="match status" value="1"/>
</dbReference>
<dbReference type="Pfam" id="PF06026">
    <property type="entry name" value="Rib_5-P_isom_A"/>
    <property type="match status" value="1"/>
</dbReference>
<gene>
    <name evidence="3 4" type="primary">rpiA</name>
    <name evidence="4" type="ORF">KUV50_15585</name>
</gene>
<sequence>MNPKELAGKKAAEYVKPGMKIGLGTGSTAFYAIHALGTKVKEGLNITCFPTSQASEELAKSLHIPLMAHHEVHRLDITIDGADEVDPSKNLIKGGGGALLREKIVGAITDLYLIIIDDSKKVERLGSFSVPVEVVPYAWQVTAGHIQELDADTTLRESDDGFFVTDNGNYILDSDFGLIKNVAELEVKLNQIPGVVCNGLFIDMADYIICGHSNGDLEVY</sequence>
<dbReference type="GO" id="GO:0006014">
    <property type="term" value="P:D-ribose metabolic process"/>
    <property type="evidence" value="ECO:0007669"/>
    <property type="project" value="TreeGrafter"/>
</dbReference>
<dbReference type="Proteomes" id="UP000753961">
    <property type="component" value="Unassembled WGS sequence"/>
</dbReference>
<keyword evidence="2 3" id="KW-0413">Isomerase</keyword>
<feature type="binding site" evidence="3">
    <location>
        <position position="120"/>
    </location>
    <ligand>
        <name>substrate</name>
    </ligand>
</feature>
<reference evidence="4" key="1">
    <citation type="submission" date="2021-06" db="EMBL/GenBank/DDBJ databases">
        <title>44 bacteria genomes isolated from Dapeng, Shenzhen.</title>
        <authorList>
            <person name="Zheng W."/>
            <person name="Yu S."/>
            <person name="Huang Y."/>
        </authorList>
    </citation>
    <scope>NUCLEOTIDE SEQUENCE</scope>
    <source>
        <strain evidence="4">DP5N28-2</strain>
    </source>
</reference>
<accession>A0A953HP29</accession>
<dbReference type="PANTHER" id="PTHR11934:SF0">
    <property type="entry name" value="RIBOSE-5-PHOSPHATE ISOMERASE"/>
    <property type="match status" value="1"/>
</dbReference>
<dbReference type="AlphaFoldDB" id="A0A953HP29"/>
<dbReference type="InterPro" id="IPR037171">
    <property type="entry name" value="NagB/RpiA_transferase-like"/>
</dbReference>
<dbReference type="EC" id="5.3.1.6" evidence="3"/>
<comment type="caution">
    <text evidence="4">The sequence shown here is derived from an EMBL/GenBank/DDBJ whole genome shotgun (WGS) entry which is preliminary data.</text>
</comment>
<dbReference type="SUPFAM" id="SSF75445">
    <property type="entry name" value="D-ribose-5-phosphate isomerase (RpiA), lid domain"/>
    <property type="match status" value="1"/>
</dbReference>
<organism evidence="4 5">
    <name type="scientific">Membranihabitans marinus</name>
    <dbReference type="NCBI Taxonomy" id="1227546"/>
    <lineage>
        <taxon>Bacteria</taxon>
        <taxon>Pseudomonadati</taxon>
        <taxon>Bacteroidota</taxon>
        <taxon>Saprospiria</taxon>
        <taxon>Saprospirales</taxon>
        <taxon>Saprospiraceae</taxon>
        <taxon>Membranihabitans</taxon>
    </lineage>
</organism>
<dbReference type="GO" id="GO:0009052">
    <property type="term" value="P:pentose-phosphate shunt, non-oxidative branch"/>
    <property type="evidence" value="ECO:0007669"/>
    <property type="project" value="UniProtKB-UniRule"/>
</dbReference>
<comment type="function">
    <text evidence="3">Catalyzes the reversible conversion of ribose-5-phosphate to ribulose 5-phosphate.</text>
</comment>
<dbReference type="FunFam" id="3.40.50.1360:FF:000001">
    <property type="entry name" value="Ribose-5-phosphate isomerase A"/>
    <property type="match status" value="1"/>
</dbReference>
<comment type="catalytic activity">
    <reaction evidence="1 3">
        <text>aldehydo-D-ribose 5-phosphate = D-ribulose 5-phosphate</text>
        <dbReference type="Rhea" id="RHEA:14657"/>
        <dbReference type="ChEBI" id="CHEBI:58121"/>
        <dbReference type="ChEBI" id="CHEBI:58273"/>
        <dbReference type="EC" id="5.3.1.6"/>
    </reaction>
</comment>
<dbReference type="GO" id="GO:0005829">
    <property type="term" value="C:cytosol"/>
    <property type="evidence" value="ECO:0007669"/>
    <property type="project" value="TreeGrafter"/>
</dbReference>
<evidence type="ECO:0000313" key="5">
    <source>
        <dbReference type="Proteomes" id="UP000753961"/>
    </source>
</evidence>
<evidence type="ECO:0000313" key="4">
    <source>
        <dbReference type="EMBL" id="MBY5959574.1"/>
    </source>
</evidence>
<dbReference type="NCBIfam" id="NF001924">
    <property type="entry name" value="PRK00702.1"/>
    <property type="match status" value="1"/>
</dbReference>
<dbReference type="HAMAP" id="MF_00170">
    <property type="entry name" value="Rib_5P_isom_A"/>
    <property type="match status" value="1"/>
</dbReference>
<dbReference type="NCBIfam" id="TIGR00021">
    <property type="entry name" value="rpiA"/>
    <property type="match status" value="1"/>
</dbReference>
<proteinExistence type="inferred from homology"/>